<keyword evidence="7 9" id="KW-0406">Ion transport</keyword>
<evidence type="ECO:0000313" key="13">
    <source>
        <dbReference type="Proteomes" id="UP000291933"/>
    </source>
</evidence>
<gene>
    <name evidence="12" type="primary">cax</name>
    <name evidence="12" type="ORF">ET996_01125</name>
</gene>
<evidence type="ECO:0000256" key="1">
    <source>
        <dbReference type="ARBA" id="ARBA00004127"/>
    </source>
</evidence>
<comment type="subcellular location">
    <subcellularLocation>
        <location evidence="1">Endomembrane system</location>
        <topology evidence="1">Multi-pass membrane protein</topology>
    </subcellularLocation>
</comment>
<dbReference type="GO" id="GO:0016020">
    <property type="term" value="C:membrane"/>
    <property type="evidence" value="ECO:0007669"/>
    <property type="project" value="InterPro"/>
</dbReference>
<proteinExistence type="inferred from homology"/>
<comment type="function">
    <text evidence="9">Ca(+)/H(+) antiporter that extrudes calcium in exchange for external protons.</text>
</comment>
<dbReference type="Proteomes" id="UP000291933">
    <property type="component" value="Unassembled WGS sequence"/>
</dbReference>
<keyword evidence="6 9" id="KW-1133">Transmembrane helix</keyword>
<dbReference type="InterPro" id="IPR004713">
    <property type="entry name" value="CaH_exchang"/>
</dbReference>
<evidence type="ECO:0000259" key="11">
    <source>
        <dbReference type="Pfam" id="PF01699"/>
    </source>
</evidence>
<sequence>MTPVTNTTAPAVGIGPFSRSDLIVLIGALVLTVGAGVTAFVPSGQVVPFVLSAGAVALLASVVGRSVDQLGDRFGPGATGVLQSALGNLPELFIALFALRAGLVTVVQAALIGSILANLLLVLGLSFVVGGLKHGVQRLDSHRARETAVLMVLSVAAMLVPSLTALMHTPAEGHETTLSVITSVVLLVLFFVGLPGSLRRHRSSDAGARPGSSDEAVVREEAESEAEGPHWPLWLALGMLVASAAGAAFVSDWFVRALEPAMATFHISEAFAGLVIVAIAGNAVENVVGIQLAAQNRAEYAFSVIINSPLQIALVLAPLLVILSTTLGLTPLTLVFPPMLVVSVALAVLLAVFITFDGESTWMEGATLLGLYALIAASFWWG</sequence>
<feature type="transmembrane region" description="Helical" evidence="9">
    <location>
        <begin position="335"/>
        <end position="354"/>
    </location>
</feature>
<feature type="domain" description="Sodium/calcium exchanger membrane region" evidence="11">
    <location>
        <begin position="47"/>
        <end position="192"/>
    </location>
</feature>
<organism evidence="12 13">
    <name type="scientific">Propioniciclava tarda</name>
    <dbReference type="NCBI Taxonomy" id="433330"/>
    <lineage>
        <taxon>Bacteria</taxon>
        <taxon>Bacillati</taxon>
        <taxon>Actinomycetota</taxon>
        <taxon>Actinomycetes</taxon>
        <taxon>Propionibacteriales</taxon>
        <taxon>Propionibacteriaceae</taxon>
        <taxon>Propioniciclava</taxon>
    </lineage>
</organism>
<dbReference type="GO" id="GO:0012505">
    <property type="term" value="C:endomembrane system"/>
    <property type="evidence" value="ECO:0007669"/>
    <property type="project" value="UniProtKB-SubCell"/>
</dbReference>
<evidence type="ECO:0000256" key="2">
    <source>
        <dbReference type="ARBA" id="ARBA00022448"/>
    </source>
</evidence>
<accession>A0A4Q9KQU8</accession>
<keyword evidence="2 9" id="KW-0813">Transport</keyword>
<dbReference type="Pfam" id="PF01699">
    <property type="entry name" value="Na_Ca_ex"/>
    <property type="match status" value="2"/>
</dbReference>
<feature type="region of interest" description="Disordered" evidence="10">
    <location>
        <begin position="200"/>
        <end position="222"/>
    </location>
</feature>
<reference evidence="12 13" key="1">
    <citation type="submission" date="2019-01" db="EMBL/GenBank/DDBJ databases">
        <title>Lactibacter flavus gen. nov., sp. nov., a novel bacterium of the family Propionibacteriaceae isolated from raw milk and dairy products.</title>
        <authorList>
            <person name="Huptas C."/>
            <person name="Wenning M."/>
            <person name="Breitenwieser F."/>
            <person name="Doll E."/>
            <person name="Von Neubeck M."/>
            <person name="Busse H.-J."/>
            <person name="Scherer S."/>
        </authorList>
    </citation>
    <scope>NUCLEOTIDE SEQUENCE [LARGE SCALE GENOMIC DNA]</scope>
    <source>
        <strain evidence="12 13">DSM 22130</strain>
    </source>
</reference>
<feature type="transmembrane region" description="Helical" evidence="9">
    <location>
        <begin position="231"/>
        <end position="250"/>
    </location>
</feature>
<dbReference type="Gene3D" id="1.20.1420.30">
    <property type="entry name" value="NCX, central ion-binding region"/>
    <property type="match status" value="2"/>
</dbReference>
<dbReference type="PANTHER" id="PTHR31503">
    <property type="entry name" value="VACUOLAR CALCIUM ION TRANSPORTER"/>
    <property type="match status" value="1"/>
</dbReference>
<name>A0A4Q9KQU8_PROTD</name>
<keyword evidence="5 9" id="KW-0106">Calcium</keyword>
<evidence type="ECO:0000256" key="3">
    <source>
        <dbReference type="ARBA" id="ARBA00022568"/>
    </source>
</evidence>
<evidence type="ECO:0000256" key="10">
    <source>
        <dbReference type="SAM" id="MobiDB-lite"/>
    </source>
</evidence>
<evidence type="ECO:0000256" key="8">
    <source>
        <dbReference type="ARBA" id="ARBA00023136"/>
    </source>
</evidence>
<evidence type="ECO:0000256" key="5">
    <source>
        <dbReference type="ARBA" id="ARBA00022837"/>
    </source>
</evidence>
<feature type="transmembrane region" description="Helical" evidence="9">
    <location>
        <begin position="46"/>
        <end position="64"/>
    </location>
</feature>
<feature type="transmembrane region" description="Helical" evidence="9">
    <location>
        <begin position="109"/>
        <end position="132"/>
    </location>
</feature>
<feature type="transmembrane region" description="Helical" evidence="9">
    <location>
        <begin position="176"/>
        <end position="194"/>
    </location>
</feature>
<dbReference type="OrthoDB" id="8438242at2"/>
<dbReference type="InterPro" id="IPR004837">
    <property type="entry name" value="NaCa_Exmemb"/>
</dbReference>
<dbReference type="GO" id="GO:0015369">
    <property type="term" value="F:calcium:proton antiporter activity"/>
    <property type="evidence" value="ECO:0007669"/>
    <property type="project" value="UniProtKB-UniRule"/>
</dbReference>
<evidence type="ECO:0000313" key="12">
    <source>
        <dbReference type="EMBL" id="TBT96450.1"/>
    </source>
</evidence>
<dbReference type="EMBL" id="SDMR01000001">
    <property type="protein sequence ID" value="TBT96450.1"/>
    <property type="molecule type" value="Genomic_DNA"/>
</dbReference>
<feature type="transmembrane region" description="Helical" evidence="9">
    <location>
        <begin position="300"/>
        <end position="323"/>
    </location>
</feature>
<keyword evidence="3 9" id="KW-0109">Calcium transport</keyword>
<keyword evidence="9" id="KW-0050">Antiport</keyword>
<feature type="domain" description="Sodium/calcium exchanger membrane region" evidence="11">
    <location>
        <begin position="236"/>
        <end position="380"/>
    </location>
</feature>
<feature type="transmembrane region" description="Helical" evidence="9">
    <location>
        <begin position="85"/>
        <end position="103"/>
    </location>
</feature>
<feature type="transmembrane region" description="Helical" evidence="9">
    <location>
        <begin position="270"/>
        <end position="288"/>
    </location>
</feature>
<evidence type="ECO:0000256" key="7">
    <source>
        <dbReference type="ARBA" id="ARBA00023065"/>
    </source>
</evidence>
<evidence type="ECO:0000256" key="6">
    <source>
        <dbReference type="ARBA" id="ARBA00022989"/>
    </source>
</evidence>
<dbReference type="GO" id="GO:0006874">
    <property type="term" value="P:intracellular calcium ion homeostasis"/>
    <property type="evidence" value="ECO:0007669"/>
    <property type="project" value="TreeGrafter"/>
</dbReference>
<protein>
    <recommendedName>
        <fullName evidence="9">Ca(2+)/H(+) antiporter</fullName>
    </recommendedName>
</protein>
<keyword evidence="13" id="KW-1185">Reference proteome</keyword>
<feature type="transmembrane region" description="Helical" evidence="9">
    <location>
        <begin position="22"/>
        <end position="40"/>
    </location>
</feature>
<keyword evidence="8 9" id="KW-0472">Membrane</keyword>
<dbReference type="InterPro" id="IPR004798">
    <property type="entry name" value="CAX-like"/>
</dbReference>
<dbReference type="InterPro" id="IPR044880">
    <property type="entry name" value="NCX_ion-bd_dom_sf"/>
</dbReference>
<dbReference type="NCBIfam" id="TIGR00378">
    <property type="entry name" value="cax"/>
    <property type="match status" value="1"/>
</dbReference>
<evidence type="ECO:0000256" key="9">
    <source>
        <dbReference type="RuleBase" id="RU365028"/>
    </source>
</evidence>
<keyword evidence="4 9" id="KW-0812">Transmembrane</keyword>
<comment type="similarity">
    <text evidence="9">Belongs to the Ca(2+):cation antiporter (CaCA) (TC 2.A.19) family.</text>
</comment>
<dbReference type="PANTHER" id="PTHR31503:SF22">
    <property type="entry name" value="VACUOLAR CALCIUM ION TRANSPORTER"/>
    <property type="match status" value="1"/>
</dbReference>
<dbReference type="AlphaFoldDB" id="A0A4Q9KQU8"/>
<feature type="transmembrane region" description="Helical" evidence="9">
    <location>
        <begin position="144"/>
        <end position="164"/>
    </location>
</feature>
<evidence type="ECO:0000256" key="4">
    <source>
        <dbReference type="ARBA" id="ARBA00022692"/>
    </source>
</evidence>
<feature type="transmembrane region" description="Helical" evidence="9">
    <location>
        <begin position="361"/>
        <end position="381"/>
    </location>
</feature>
<comment type="caution">
    <text evidence="12">The sequence shown here is derived from an EMBL/GenBank/DDBJ whole genome shotgun (WGS) entry which is preliminary data.</text>
</comment>